<dbReference type="Proteomes" id="UP000501122">
    <property type="component" value="Chromosome"/>
</dbReference>
<feature type="domain" description="Uncharacterized protein YyaB-like PH" evidence="2">
    <location>
        <begin position="52"/>
        <end position="117"/>
    </location>
</feature>
<proteinExistence type="predicted"/>
<keyword evidence="1" id="KW-1133">Transmembrane helix</keyword>
<evidence type="ECO:0000256" key="1">
    <source>
        <dbReference type="SAM" id="Phobius"/>
    </source>
</evidence>
<reference evidence="4 6" key="1">
    <citation type="journal article" date="2017" name="Int. J. Syst. Evol. Microbiol.">
        <title>Macrococcus canis sp. nov., a skin bacterium associated with infections in dogs.</title>
        <authorList>
            <person name="Gobeli Brawand S."/>
            <person name="Cotting K."/>
            <person name="Gomez-Sanz E."/>
            <person name="Collaud A."/>
            <person name="Thomann A."/>
            <person name="Brodard I."/>
            <person name="Rodriguez-Campos S."/>
            <person name="Strauss C."/>
            <person name="Perreten V."/>
        </authorList>
    </citation>
    <scope>NUCLEOTIDE SEQUENCE [LARGE SCALE GENOMIC DNA]</scope>
    <source>
        <strain evidence="4 6">KM45013</strain>
    </source>
</reference>
<dbReference type="KEGG" id="mcak:MCCS_15520"/>
<keyword evidence="1" id="KW-0812">Transmembrane</keyword>
<evidence type="ECO:0000313" key="6">
    <source>
        <dbReference type="Proteomes" id="UP000194154"/>
    </source>
</evidence>
<feature type="transmembrane region" description="Helical" evidence="1">
    <location>
        <begin position="12"/>
        <end position="28"/>
    </location>
</feature>
<evidence type="ECO:0000313" key="4">
    <source>
        <dbReference type="EMBL" id="ARQ07193.1"/>
    </source>
</evidence>
<organism evidence="4 6">
    <name type="scientific">Macrococcoides canis</name>
    <dbReference type="NCBI Taxonomy" id="1855823"/>
    <lineage>
        <taxon>Bacteria</taxon>
        <taxon>Bacillati</taxon>
        <taxon>Bacillota</taxon>
        <taxon>Bacilli</taxon>
        <taxon>Bacillales</taxon>
        <taxon>Staphylococcaceae</taxon>
        <taxon>Macrococcoides</taxon>
    </lineage>
</organism>
<gene>
    <name evidence="5" type="ORF">GTN30_08040</name>
    <name evidence="3" type="ORF">MCCS_15130</name>
    <name evidence="4" type="ORF">MCCS_15520</name>
</gene>
<protein>
    <recommendedName>
        <fullName evidence="2">Uncharacterized protein YyaB-like PH domain-containing protein</fullName>
    </recommendedName>
</protein>
<dbReference type="KEGG" id="mcak:MCCS_15130"/>
<name>A0A1W7AC68_9STAP</name>
<evidence type="ECO:0000313" key="3">
    <source>
        <dbReference type="EMBL" id="ARQ07154.1"/>
    </source>
</evidence>
<dbReference type="GeneID" id="35295662"/>
<reference evidence="5" key="3">
    <citation type="journal article" date="2020" name="Antimicrob. Agents Chemother.">
        <title>The novel macrolide resistance genes mef(D), msr(F) and msr(H) are present on resistance islands in Macrococcus canis, Macrococcus caseolyticus and Staphylococcus aureus.</title>
        <authorList>
            <person name="Schwendener S."/>
            <person name="Dona V."/>
            <person name="Perreten V."/>
        </authorList>
    </citation>
    <scope>NUCLEOTIDE SEQUENCE</scope>
    <source>
        <strain evidence="5">Epi0076A</strain>
    </source>
</reference>
<accession>A0A1W7AC68</accession>
<sequence>MRYKSIVNSFQKSILVIIITLVSIAFYLNPLTSGVASFVLGSLLIYTLLNEYYDIEGHVLYITKGFERKAVNIRDIELLNCVKVRDNVFVEIYGKEQKIVVKPKLTLEFIAHLKKVNPDIHIQNFNLADAMLTRVADIK</sequence>
<dbReference type="Pfam" id="PF06713">
    <property type="entry name" value="bPH_4"/>
    <property type="match status" value="1"/>
</dbReference>
<dbReference type="STRING" id="1855823.MCCS_15130"/>
<dbReference type="InterPro" id="IPR009589">
    <property type="entry name" value="PH_YyaB-like"/>
</dbReference>
<keyword evidence="1" id="KW-0472">Membrane</keyword>
<reference evidence="4" key="2">
    <citation type="submission" date="2017-04" db="EMBL/GenBank/DDBJ databases">
        <authorList>
            <person name="Afonso C.L."/>
            <person name="Miller P.J."/>
            <person name="Scott M.A."/>
            <person name="Spackman E."/>
            <person name="Goraichik I."/>
            <person name="Dimitrov K.M."/>
            <person name="Suarez D.L."/>
            <person name="Swayne D.E."/>
        </authorList>
    </citation>
    <scope>NUCLEOTIDE SEQUENCE</scope>
    <source>
        <strain evidence="4">KM45013</strain>
    </source>
</reference>
<dbReference type="RefSeq" id="WP_086042771.1">
    <property type="nucleotide sequence ID" value="NZ_CBCRZA010000002.1"/>
</dbReference>
<evidence type="ECO:0000259" key="2">
    <source>
        <dbReference type="Pfam" id="PF06713"/>
    </source>
</evidence>
<dbReference type="OrthoDB" id="2417931at2"/>
<dbReference type="EMBL" id="CP021059">
    <property type="protein sequence ID" value="ARQ07193.1"/>
    <property type="molecule type" value="Genomic_DNA"/>
</dbReference>
<keyword evidence="6" id="KW-1185">Reference proteome</keyword>
<dbReference type="EMBL" id="CP021059">
    <property type="protein sequence ID" value="ARQ07154.1"/>
    <property type="molecule type" value="Genomic_DNA"/>
</dbReference>
<evidence type="ECO:0000313" key="5">
    <source>
        <dbReference type="EMBL" id="QIH78624.1"/>
    </source>
</evidence>
<dbReference type="GO" id="GO:0030153">
    <property type="term" value="P:bacteriocin immunity"/>
    <property type="evidence" value="ECO:0007669"/>
    <property type="project" value="InterPro"/>
</dbReference>
<dbReference type="AlphaFoldDB" id="A0A1W7AC68"/>
<dbReference type="EMBL" id="CP047363">
    <property type="protein sequence ID" value="QIH78624.1"/>
    <property type="molecule type" value="Genomic_DNA"/>
</dbReference>
<dbReference type="Proteomes" id="UP000194154">
    <property type="component" value="Chromosome"/>
</dbReference>